<organism evidence="3 4">
    <name type="scientific">Ailuropoda melanoleuca</name>
    <name type="common">Giant panda</name>
    <dbReference type="NCBI Taxonomy" id="9646"/>
    <lineage>
        <taxon>Eukaryota</taxon>
        <taxon>Metazoa</taxon>
        <taxon>Chordata</taxon>
        <taxon>Craniata</taxon>
        <taxon>Vertebrata</taxon>
        <taxon>Euteleostomi</taxon>
        <taxon>Mammalia</taxon>
        <taxon>Eutheria</taxon>
        <taxon>Laurasiatheria</taxon>
        <taxon>Carnivora</taxon>
        <taxon>Caniformia</taxon>
        <taxon>Ursidae</taxon>
        <taxon>Ailuropoda</taxon>
    </lineage>
</organism>
<name>A0A7N5JQZ4_AILME</name>
<dbReference type="Proteomes" id="UP000008912">
    <property type="component" value="Unassembled WGS sequence"/>
</dbReference>
<feature type="compositionally biased region" description="Low complexity" evidence="1">
    <location>
        <begin position="142"/>
        <end position="152"/>
    </location>
</feature>
<protein>
    <submittedName>
        <fullName evidence="3">Small integral membrane protein 28</fullName>
    </submittedName>
</protein>
<keyword evidence="2" id="KW-1133">Transmembrane helix</keyword>
<dbReference type="Ensembl" id="ENSAMET00000040796.1">
    <property type="protein sequence ID" value="ENSAMEP00000029002.1"/>
    <property type="gene ID" value="ENSAMEG00000028841.1"/>
</dbReference>
<accession>A0A7N5JQZ4</accession>
<evidence type="ECO:0000256" key="1">
    <source>
        <dbReference type="SAM" id="MobiDB-lite"/>
    </source>
</evidence>
<sequence>MRDLMASSWRKFGHAGRGTYEWLTSEPSLPLLETQLQGTQKTSSTRDDVEPFLCILLPATILLFLAFLLLFLYRRCKAAGAQGQVFGPDAPERPAAGEATDALPGFPWSGEQALPYSPPPRDTALPSAGLPPSYEEATRNRPGAAAGCGPPG</sequence>
<evidence type="ECO:0000313" key="3">
    <source>
        <dbReference type="Ensembl" id="ENSAMEP00000029002.1"/>
    </source>
</evidence>
<reference evidence="3" key="3">
    <citation type="submission" date="2025-09" db="UniProtKB">
        <authorList>
            <consortium name="Ensembl"/>
        </authorList>
    </citation>
    <scope>IDENTIFICATION</scope>
</reference>
<evidence type="ECO:0000313" key="4">
    <source>
        <dbReference type="Proteomes" id="UP000008912"/>
    </source>
</evidence>
<evidence type="ECO:0000256" key="2">
    <source>
        <dbReference type="SAM" id="Phobius"/>
    </source>
</evidence>
<proteinExistence type="predicted"/>
<keyword evidence="2" id="KW-0472">Membrane</keyword>
<feature type="region of interest" description="Disordered" evidence="1">
    <location>
        <begin position="83"/>
        <end position="152"/>
    </location>
</feature>
<feature type="transmembrane region" description="Helical" evidence="2">
    <location>
        <begin position="52"/>
        <end position="73"/>
    </location>
</feature>
<dbReference type="GeneTree" id="ENSGT00740000116829"/>
<gene>
    <name evidence="3" type="primary">SMIM28</name>
</gene>
<dbReference type="InParanoid" id="A0A7N5JQZ4"/>
<reference evidence="3" key="2">
    <citation type="submission" date="2025-08" db="UniProtKB">
        <authorList>
            <consortium name="Ensembl"/>
        </authorList>
    </citation>
    <scope>IDENTIFICATION</scope>
</reference>
<reference evidence="3 4" key="1">
    <citation type="journal article" date="2010" name="Nature">
        <title>The sequence and de novo assembly of the giant panda genome.</title>
        <authorList>
            <person name="Li R."/>
            <person name="Fan W."/>
            <person name="Tian G."/>
            <person name="Zhu H."/>
            <person name="He L."/>
            <person name="Cai J."/>
            <person name="Huang Q."/>
            <person name="Cai Q."/>
            <person name="Li B."/>
            <person name="Bai Y."/>
            <person name="Zhang Z."/>
            <person name="Zhang Y."/>
            <person name="Wang W."/>
            <person name="Li J."/>
            <person name="Wei F."/>
            <person name="Li H."/>
            <person name="Jian M."/>
            <person name="Li J."/>
            <person name="Zhang Z."/>
            <person name="Nielsen R."/>
            <person name="Li D."/>
            <person name="Gu W."/>
            <person name="Yang Z."/>
            <person name="Xuan Z."/>
            <person name="Ryder O.A."/>
            <person name="Leung F.C."/>
            <person name="Zhou Y."/>
            <person name="Cao J."/>
            <person name="Sun X."/>
            <person name="Fu Y."/>
            <person name="Fang X."/>
            <person name="Guo X."/>
            <person name="Wang B."/>
            <person name="Hou R."/>
            <person name="Shen F."/>
            <person name="Mu B."/>
            <person name="Ni P."/>
            <person name="Lin R."/>
            <person name="Qian W."/>
            <person name="Wang G."/>
            <person name="Yu C."/>
            <person name="Nie W."/>
            <person name="Wang J."/>
            <person name="Wu Z."/>
            <person name="Liang H."/>
            <person name="Min J."/>
            <person name="Wu Q."/>
            <person name="Cheng S."/>
            <person name="Ruan J."/>
            <person name="Wang M."/>
            <person name="Shi Z."/>
            <person name="Wen M."/>
            <person name="Liu B."/>
            <person name="Ren X."/>
            <person name="Zheng H."/>
            <person name="Dong D."/>
            <person name="Cook K."/>
            <person name="Shan G."/>
            <person name="Zhang H."/>
            <person name="Kosiol C."/>
            <person name="Xie X."/>
            <person name="Lu Z."/>
            <person name="Zheng H."/>
            <person name="Li Y."/>
            <person name="Steiner C.C."/>
            <person name="Lam T.T."/>
            <person name="Lin S."/>
            <person name="Zhang Q."/>
            <person name="Li G."/>
            <person name="Tian J."/>
            <person name="Gong T."/>
            <person name="Liu H."/>
            <person name="Zhang D."/>
            <person name="Fang L."/>
            <person name="Ye C."/>
            <person name="Zhang J."/>
            <person name="Hu W."/>
            <person name="Xu A."/>
            <person name="Ren Y."/>
            <person name="Zhang G."/>
            <person name="Bruford M.W."/>
            <person name="Li Q."/>
            <person name="Ma L."/>
            <person name="Guo Y."/>
            <person name="An N."/>
            <person name="Hu Y."/>
            <person name="Zheng Y."/>
            <person name="Shi Y."/>
            <person name="Li Z."/>
            <person name="Liu Q."/>
            <person name="Chen Y."/>
            <person name="Zhao J."/>
            <person name="Qu N."/>
            <person name="Zhao S."/>
            <person name="Tian F."/>
            <person name="Wang X."/>
            <person name="Wang H."/>
            <person name="Xu L."/>
            <person name="Liu X."/>
            <person name="Vinar T."/>
            <person name="Wang Y."/>
            <person name="Lam T.W."/>
            <person name="Yiu S.M."/>
            <person name="Liu S."/>
            <person name="Zhang H."/>
            <person name="Li D."/>
            <person name="Huang Y."/>
            <person name="Wang X."/>
            <person name="Yang G."/>
            <person name="Jiang Z."/>
            <person name="Wang J."/>
            <person name="Qin N."/>
            <person name="Li L."/>
            <person name="Li J."/>
            <person name="Bolund L."/>
            <person name="Kristiansen K."/>
            <person name="Wong G.K."/>
            <person name="Olson M."/>
            <person name="Zhang X."/>
            <person name="Li S."/>
            <person name="Yang H."/>
            <person name="Wang J."/>
            <person name="Wang J."/>
        </authorList>
    </citation>
    <scope>NUCLEOTIDE SEQUENCE [LARGE SCALE GENOMIC DNA]</scope>
</reference>
<keyword evidence="2" id="KW-0812">Transmembrane</keyword>
<keyword evidence="4" id="KW-1185">Reference proteome</keyword>
<dbReference type="AlphaFoldDB" id="A0A7N5JQZ4"/>